<evidence type="ECO:0000313" key="1">
    <source>
        <dbReference type="EMBL" id="MDR7155517.1"/>
    </source>
</evidence>
<keyword evidence="2" id="KW-1185">Reference proteome</keyword>
<proteinExistence type="predicted"/>
<protein>
    <submittedName>
        <fullName evidence="1">Uncharacterized protein</fullName>
    </submittedName>
</protein>
<reference evidence="1 2" key="1">
    <citation type="submission" date="2023-07" db="EMBL/GenBank/DDBJ databases">
        <title>Sorghum-associated microbial communities from plants grown in Nebraska, USA.</title>
        <authorList>
            <person name="Schachtman D."/>
        </authorList>
    </citation>
    <scope>NUCLEOTIDE SEQUENCE [LARGE SCALE GENOMIC DNA]</scope>
    <source>
        <strain evidence="1 2">4256</strain>
    </source>
</reference>
<accession>A0ABU1X1S0</accession>
<name>A0ABU1X1S0_SPHXE</name>
<evidence type="ECO:0000313" key="2">
    <source>
        <dbReference type="Proteomes" id="UP001267638"/>
    </source>
</evidence>
<dbReference type="Proteomes" id="UP001267638">
    <property type="component" value="Unassembled WGS sequence"/>
</dbReference>
<organism evidence="1 2">
    <name type="scientific">Sphingobium xenophagum</name>
    <dbReference type="NCBI Taxonomy" id="121428"/>
    <lineage>
        <taxon>Bacteria</taxon>
        <taxon>Pseudomonadati</taxon>
        <taxon>Pseudomonadota</taxon>
        <taxon>Alphaproteobacteria</taxon>
        <taxon>Sphingomonadales</taxon>
        <taxon>Sphingomonadaceae</taxon>
        <taxon>Sphingobium</taxon>
    </lineage>
</organism>
<gene>
    <name evidence="1" type="ORF">J2W40_002349</name>
</gene>
<dbReference type="RefSeq" id="WP_310224886.1">
    <property type="nucleotide sequence ID" value="NZ_JAVDWV010000010.1"/>
</dbReference>
<comment type="caution">
    <text evidence="1">The sequence shown here is derived from an EMBL/GenBank/DDBJ whole genome shotgun (WGS) entry which is preliminary data.</text>
</comment>
<sequence>MRRLFILPVLIIAAVAAWLWRSDSLAIDTCLDSGGRWAASTPTCER</sequence>
<dbReference type="EMBL" id="JAVDWV010000010">
    <property type="protein sequence ID" value="MDR7155517.1"/>
    <property type="molecule type" value="Genomic_DNA"/>
</dbReference>